<keyword evidence="9 12" id="KW-1133">Transmembrane helix</keyword>
<comment type="caution">
    <text evidence="13">The sequence shown here is derived from an EMBL/GenBank/DDBJ whole genome shotgun (WGS) entry which is preliminary data.</text>
</comment>
<evidence type="ECO:0000256" key="10">
    <source>
        <dbReference type="ARBA" id="ARBA00023136"/>
    </source>
</evidence>
<keyword evidence="11 12" id="KW-0464">Manganese</keyword>
<keyword evidence="7 12" id="KW-0460">Magnesium</keyword>
<evidence type="ECO:0000313" key="14">
    <source>
        <dbReference type="Proteomes" id="UP001431192"/>
    </source>
</evidence>
<feature type="transmembrane region" description="Helical" evidence="12">
    <location>
        <begin position="70"/>
        <end position="86"/>
    </location>
</feature>
<feature type="transmembrane region" description="Helical" evidence="12">
    <location>
        <begin position="130"/>
        <end position="150"/>
    </location>
</feature>
<comment type="function">
    <text evidence="12">Catalyzes the transfer of the GlcNAc-1-phosphate moiety from UDP-GlcNAc onto the carrier lipid undecaprenyl phosphate (C55-P), yielding GlcNAc-pyrophosphoryl-undecaprenyl (GlcNAc-PP-C55).</text>
</comment>
<evidence type="ECO:0000256" key="3">
    <source>
        <dbReference type="ARBA" id="ARBA00022519"/>
    </source>
</evidence>
<comment type="cofactor">
    <cofactor evidence="12">
        <name>Mg(2+)</name>
        <dbReference type="ChEBI" id="CHEBI:18420"/>
    </cofactor>
</comment>
<dbReference type="HAMAP" id="MF_02030">
    <property type="entry name" value="WecA_Gammaproteo"/>
    <property type="match status" value="1"/>
</dbReference>
<feature type="transmembrane region" description="Helical" evidence="12">
    <location>
        <begin position="98"/>
        <end position="118"/>
    </location>
</feature>
<reference evidence="13" key="1">
    <citation type="submission" date="2022-09" db="EMBL/GenBank/DDBJ databases">
        <title>Shewanella sp. KJ10-1 sp.nov, isolated from marine algae.</title>
        <authorList>
            <person name="Butt M."/>
            <person name="Lee J.K."/>
            <person name="Kim J.M."/>
            <person name="Choi D.G."/>
        </authorList>
    </citation>
    <scope>NUCLEOTIDE SEQUENCE</scope>
    <source>
        <strain evidence="13">KJ10-1</strain>
    </source>
</reference>
<evidence type="ECO:0000256" key="9">
    <source>
        <dbReference type="ARBA" id="ARBA00022989"/>
    </source>
</evidence>
<evidence type="ECO:0000313" key="13">
    <source>
        <dbReference type="EMBL" id="MCT8985718.1"/>
    </source>
</evidence>
<dbReference type="NCBIfam" id="TIGR02380">
    <property type="entry name" value="ECA_wecA"/>
    <property type="match status" value="1"/>
</dbReference>
<dbReference type="InterPro" id="IPR000715">
    <property type="entry name" value="Glycosyl_transferase_4"/>
</dbReference>
<sequence length="349" mass="38835">MDYWLPVSVTFLVSFFAIKLVKPIAVKTGLLDYPCDRKVHDGHIPLIGGIAIYFSVLITSMVFIDHSQNLNIYLVAAALVLFLGTLDDRYLLSVKVRLISQIIVASLMIFGTETYLQSFGSILGFFEFKLGYAGAAVSVIAIIAGINAINMMDGIDGLAGALSLIAFGALAFLLSRLTNEWYLLPVLFIAALLAYLLFNLNLHHSFSKVFMGDSGNMFIGLTIVWLMIVGTELDTPAFRPVTALYILAIPLIDMVSVMIRRMKSGGSPFTADRQHLHHLFEAYGYSRRYALVAISLVACVFAFIGCLAEIYFVPEWILFTFFIFLFIGYALCTQHMWNHLNSKKTTELS</sequence>
<comment type="cofactor">
    <cofactor evidence="12">
        <name>Mn(2+)</name>
        <dbReference type="ChEBI" id="CHEBI:29035"/>
    </cofactor>
</comment>
<keyword evidence="5 12" id="KW-0808">Transferase</keyword>
<evidence type="ECO:0000256" key="5">
    <source>
        <dbReference type="ARBA" id="ARBA00022679"/>
    </source>
</evidence>
<feature type="transmembrane region" description="Helical" evidence="12">
    <location>
        <begin position="6"/>
        <end position="25"/>
    </location>
</feature>
<feature type="transmembrane region" description="Helical" evidence="12">
    <location>
        <begin position="181"/>
        <end position="198"/>
    </location>
</feature>
<evidence type="ECO:0000256" key="11">
    <source>
        <dbReference type="ARBA" id="ARBA00023211"/>
    </source>
</evidence>
<comment type="similarity">
    <text evidence="12">Belongs to the glycosyltransferase 4 family. WecA subfamily.</text>
</comment>
<feature type="transmembrane region" description="Helical" evidence="12">
    <location>
        <begin position="289"/>
        <end position="310"/>
    </location>
</feature>
<keyword evidence="14" id="KW-1185">Reference proteome</keyword>
<dbReference type="InterPro" id="IPR012750">
    <property type="entry name" value="ECA_WecA-rel"/>
</dbReference>
<keyword evidence="10 12" id="KW-0472">Membrane</keyword>
<dbReference type="RefSeq" id="WP_261732205.1">
    <property type="nucleotide sequence ID" value="NZ_JAODOQ010000001.1"/>
</dbReference>
<gene>
    <name evidence="12 13" type="primary">wecA</name>
    <name evidence="13" type="ORF">N4T56_03335</name>
</gene>
<dbReference type="PANTHER" id="PTHR22926:SF3">
    <property type="entry name" value="UNDECAPRENYL-PHOSPHATE ALPHA-N-ACETYLGLUCOSAMINYL 1-PHOSPHATE TRANSFERASE"/>
    <property type="match status" value="1"/>
</dbReference>
<evidence type="ECO:0000256" key="7">
    <source>
        <dbReference type="ARBA" id="ARBA00022842"/>
    </source>
</evidence>
<dbReference type="Proteomes" id="UP001431192">
    <property type="component" value="Unassembled WGS sequence"/>
</dbReference>
<keyword evidence="2 12" id="KW-1003">Cell membrane</keyword>
<feature type="transmembrane region" description="Helical" evidence="12">
    <location>
        <begin position="157"/>
        <end position="175"/>
    </location>
</feature>
<evidence type="ECO:0000256" key="12">
    <source>
        <dbReference type="HAMAP-Rule" id="MF_02030"/>
    </source>
</evidence>
<evidence type="ECO:0000256" key="6">
    <source>
        <dbReference type="ARBA" id="ARBA00022692"/>
    </source>
</evidence>
<feature type="transmembrane region" description="Helical" evidence="12">
    <location>
        <begin position="242"/>
        <end position="259"/>
    </location>
</feature>
<keyword evidence="8 12" id="KW-0448">Lipopolysaccharide biosynthesis</keyword>
<comment type="catalytic activity">
    <reaction evidence="12">
        <text>di-trans,octa-cis-undecaprenyl phosphate + UDP-N-acetyl-alpha-D-glucosamine = N-acetyl-alpha-D-glucosaminyl-di-trans,octa-cis-undecaprenyl diphosphate + UMP</text>
        <dbReference type="Rhea" id="RHEA:28090"/>
        <dbReference type="ChEBI" id="CHEBI:57705"/>
        <dbReference type="ChEBI" id="CHEBI:57865"/>
        <dbReference type="ChEBI" id="CHEBI:60392"/>
        <dbReference type="ChEBI" id="CHEBI:62959"/>
        <dbReference type="EC" id="2.7.8.33"/>
    </reaction>
</comment>
<organism evidence="13 14">
    <name type="scientific">Shewanella phaeophyticola</name>
    <dbReference type="NCBI Taxonomy" id="2978345"/>
    <lineage>
        <taxon>Bacteria</taxon>
        <taxon>Pseudomonadati</taxon>
        <taxon>Pseudomonadota</taxon>
        <taxon>Gammaproteobacteria</taxon>
        <taxon>Alteromonadales</taxon>
        <taxon>Shewanellaceae</taxon>
        <taxon>Shewanella</taxon>
    </lineage>
</organism>
<dbReference type="EC" id="2.7.8.33" evidence="12"/>
<feature type="transmembrane region" description="Helical" evidence="12">
    <location>
        <begin position="46"/>
        <end position="64"/>
    </location>
</feature>
<proteinExistence type="inferred from homology"/>
<dbReference type="EMBL" id="JAODOQ010000001">
    <property type="protein sequence ID" value="MCT8985718.1"/>
    <property type="molecule type" value="Genomic_DNA"/>
</dbReference>
<comment type="subcellular location">
    <subcellularLocation>
        <location evidence="12">Cell inner membrane</location>
        <topology evidence="12">Multi-pass membrane protein</topology>
    </subcellularLocation>
    <subcellularLocation>
        <location evidence="1">Cell membrane</location>
        <topology evidence="1">Multi-pass membrane protein</topology>
    </subcellularLocation>
</comment>
<evidence type="ECO:0000256" key="8">
    <source>
        <dbReference type="ARBA" id="ARBA00022985"/>
    </source>
</evidence>
<comment type="pathway">
    <text evidence="12">Bacterial outer membrane biogenesis; LPS O-antigen biosynthesis.</text>
</comment>
<dbReference type="Pfam" id="PF00953">
    <property type="entry name" value="Glycos_transf_4"/>
    <property type="match status" value="1"/>
</dbReference>
<keyword evidence="6 12" id="KW-0812">Transmembrane</keyword>
<evidence type="ECO:0000256" key="1">
    <source>
        <dbReference type="ARBA" id="ARBA00004651"/>
    </source>
</evidence>
<feature type="transmembrane region" description="Helical" evidence="12">
    <location>
        <begin position="210"/>
        <end position="230"/>
    </location>
</feature>
<evidence type="ECO:0000256" key="2">
    <source>
        <dbReference type="ARBA" id="ARBA00022475"/>
    </source>
</evidence>
<keyword evidence="4 12" id="KW-0328">Glycosyltransferase</keyword>
<protein>
    <recommendedName>
        <fullName evidence="12">Undecaprenyl-phosphate alpha-N-acetylglucosaminyl 1-phosphate transferase</fullName>
        <ecNumber evidence="12">2.7.8.33</ecNumber>
    </recommendedName>
    <alternativeName>
        <fullName evidence="12">UDP-GlcNAc:undecaprenyl-phosphate GlcNAc-1-phosphate transferase</fullName>
    </alternativeName>
    <alternativeName>
        <fullName evidence="12">Undecaprenyl-phosphate GlcNAc-1-phosphate transferase</fullName>
    </alternativeName>
</protein>
<keyword evidence="3 12" id="KW-0997">Cell inner membrane</keyword>
<name>A0ABT2NZB6_9GAMM</name>
<feature type="transmembrane region" description="Helical" evidence="12">
    <location>
        <begin position="316"/>
        <end position="337"/>
    </location>
</feature>
<accession>A0ABT2NZB6</accession>
<evidence type="ECO:0000256" key="4">
    <source>
        <dbReference type="ARBA" id="ARBA00022676"/>
    </source>
</evidence>
<dbReference type="CDD" id="cd06853">
    <property type="entry name" value="GT_WecA_like"/>
    <property type="match status" value="1"/>
</dbReference>
<dbReference type="PANTHER" id="PTHR22926">
    <property type="entry name" value="PHOSPHO-N-ACETYLMURAMOYL-PENTAPEPTIDE-TRANSFERASE"/>
    <property type="match status" value="1"/>
</dbReference>